<feature type="domain" description="Fucolectin tachylectin-4 pentraxin-1" evidence="9">
    <location>
        <begin position="817"/>
        <end position="958"/>
    </location>
</feature>
<feature type="domain" description="Fucolectin tachylectin-4 pentraxin-1" evidence="9">
    <location>
        <begin position="969"/>
        <end position="1110"/>
    </location>
</feature>
<evidence type="ECO:0000256" key="3">
    <source>
        <dbReference type="ARBA" id="ARBA00011233"/>
    </source>
</evidence>
<dbReference type="SMART" id="SM00607">
    <property type="entry name" value="FTP"/>
    <property type="match status" value="11"/>
</dbReference>
<dbReference type="GO" id="GO:0001868">
    <property type="term" value="P:regulation of complement activation, lectin pathway"/>
    <property type="evidence" value="ECO:0007669"/>
    <property type="project" value="UniProtKB-ARBA"/>
</dbReference>
<evidence type="ECO:0000313" key="11">
    <source>
        <dbReference type="Proteomes" id="UP000887568"/>
    </source>
</evidence>
<sequence length="1720" mass="182404">MRLFHWVAAAILVLGLAGFQIADALNGEEELQFLVDRALMEITEDKKSEVSQAFSIVGKPALQSTSHSSGKFPASNAVDGSLSSDVAYCSHTVGDSSNPWWRVDLGEDHCISKVRILNRGDCCSERLEGAVVRAGDNPHVTINPTCGSPVTAAQAQPRGGIIEFACSPALRARYVSVNIHGTGTLQLCEVTVEEFSFDQCVVSQAFSIVGKPALQSTSHSSGKFPASNAVDGSLSSDVAYCSHTVGDSSNPWWRVDLGEDHCISKVRILNRGDCCSERLEGAVVRAGDNPHVTINPTCGSPVTAAQAQPRGGIIEFDCSPALRARYVSVNIHGTGTLQLCEVTVEEFPFDQCEVSQAFSIVGKPALQSTSHSSGKFPASNAVDGSLSSDVAYCSHTVGDSSNPWWRVDLGEDHCISKVRILNRGDCCSERLEGAVVRAGDNPHVTINPTCGSPVTAAQAQPRGGIIEFDCSPALRARYVSVNIHGTGTLQLCEVTVEEFPFDQCEVSQAFSIVGKPALQCTSHSSGKFPASNAVDGSLSSDVAYCSHTVGDSSNPWWRVDLGEDHCISKVRILNRGDCCSERLEGAVVRAGDNPHVTINPTCGSPVTAAQAQPRGGIIEFDCSPALRARYVSVNIPGTGTLQLCEVTVEEFPFDQCEVSQAFSIVGKPALQSTSHSSGKFPASNAVDGSLSSDVAYCSHTVGDSSNPWWRVDLGEDHCISKVRILNRGDCCSERLEGAVVRAGDNPHVTINPTCGSPVTAAQAQPRGGIIEFDCSPALRARYVSVNIPGTGTLQLCEVTVEEFPFDQCEVSQAFSIVDKPALQSTSHSSGKFPASNAVDGSLSSDVAYCSHTVGDSSNPWWRVDLGEDHCISKVRILNRGDCCSERLEGAVVRAGDSSHVTINPTCGSPVTAAQAQPRGGIIEFDCSPALRARYVSVNIHGTGTLQLCEVTVEEFPFDQCVVSQAFSIVGKPALQSTSHSSGKFPASNAVDGSLSSNVAYCSHTVGDSSNPWWRVDLGADHCISKVRILNRGDCCSERLEGAVVRAGDSPHVTINPTCGSPVTAAQAQPRGGIIEFDCSPALRARYVSVNIHGTGTLQLCEVTVEEFPFDQCEVSQVFSIVGKPALQSTSHSSGKFPASNAVDGSLSSDVAYCSHTVGDSSNPWWRVDLGEDHCISKVRILNRGDCCSERLEGAVVRAGDNPHVTINPTCGSPVTAVQAQPRGGIIEFDCSPALRARYVSVNIHGTGTLQLCEVTVEEFPFDQCVVSQAFSIVGKPALQSTSHSSGKFPASNAVDGSLSSDVAYCSHTVGASSNPWWRVDLGEDHCISKVRILNRGDCCSERLEGAVVRAGDSPHVTINPTCGSPVTAAQAQPRGGTIEFDCSPALRARYVSVNVQGTGTLQLCEVTVEEFPFDKCVVSQAFSIVGKPAVQSTSHCSGNFPATNAVDGSLSSDVAYCSHTVGGSSNPWWRVDLGEDHCISKVRILNRGDCCSERLEGAIVRAGDSSYVTINPTCGSPVTAAQAQPRGDIIEFDCSPALRARYVSVNIPGTGTLQLCEVTVEEFPFDQCEVSQVFSIVGKPALQSTSHSSGKFPASNAVDGSLSSNVAYCSHTVADTRNPWWRVDLEEEQCVTKVTILNRGDCCSERLFHAQVRAGLSGTVTQNPACGAPVTISQAQPLGGIVEIDCDRPLRARYVSVDIPGTATLQLCEVYVDVLSSGGC</sequence>
<keyword evidence="11" id="KW-1185">Reference proteome</keyword>
<keyword evidence="6" id="KW-0106">Calcium</keyword>
<keyword evidence="4" id="KW-0479">Metal-binding</keyword>
<dbReference type="GO" id="GO:0042806">
    <property type="term" value="F:fucose binding"/>
    <property type="evidence" value="ECO:0007669"/>
    <property type="project" value="UniProtKB-ARBA"/>
</dbReference>
<feature type="domain" description="Fucolectin tachylectin-4 pentraxin-1" evidence="9">
    <location>
        <begin position="665"/>
        <end position="806"/>
    </location>
</feature>
<feature type="domain" description="Fucolectin tachylectin-4 pentraxin-1" evidence="9">
    <location>
        <begin position="1572"/>
        <end position="1718"/>
    </location>
</feature>
<feature type="domain" description="Fucolectin tachylectin-4 pentraxin-1" evidence="9">
    <location>
        <begin position="361"/>
        <end position="502"/>
    </location>
</feature>
<dbReference type="InterPro" id="IPR051941">
    <property type="entry name" value="BG_Antigen-Binding_Lectin"/>
</dbReference>
<evidence type="ECO:0000256" key="2">
    <source>
        <dbReference type="ARBA" id="ARBA00010147"/>
    </source>
</evidence>
<comment type="subunit">
    <text evidence="3">Homotrimer.</text>
</comment>
<feature type="domain" description="Fucolectin tachylectin-4 pentraxin-1" evidence="9">
    <location>
        <begin position="1425"/>
        <end position="1566"/>
    </location>
</feature>
<dbReference type="Proteomes" id="UP000887568">
    <property type="component" value="Unplaced"/>
</dbReference>
<feature type="domain" description="Fucolectin tachylectin-4 pentraxin-1" evidence="9">
    <location>
        <begin position="209"/>
        <end position="350"/>
    </location>
</feature>
<feature type="signal peptide" evidence="8">
    <location>
        <begin position="1"/>
        <end position="24"/>
    </location>
</feature>
<evidence type="ECO:0000256" key="5">
    <source>
        <dbReference type="ARBA" id="ARBA00022734"/>
    </source>
</evidence>
<dbReference type="GO" id="GO:0010185">
    <property type="term" value="P:regulation of cellular defense response"/>
    <property type="evidence" value="ECO:0007669"/>
    <property type="project" value="UniProtKB-ARBA"/>
</dbReference>
<dbReference type="RefSeq" id="XP_038059847.1">
    <property type="nucleotide sequence ID" value="XM_038203919.1"/>
</dbReference>
<reference evidence="10" key="1">
    <citation type="submission" date="2022-11" db="UniProtKB">
        <authorList>
            <consortium name="EnsemblMetazoa"/>
        </authorList>
    </citation>
    <scope>IDENTIFICATION</scope>
</reference>
<dbReference type="OrthoDB" id="547680at2759"/>
<keyword evidence="5" id="KW-0430">Lectin</keyword>
<dbReference type="Pfam" id="PF22633">
    <property type="entry name" value="F5_F8_type_C_2"/>
    <property type="match status" value="11"/>
</dbReference>
<feature type="chain" id="PRO_5037433327" description="Fucolectin tachylectin-4 pentraxin-1 domain-containing protein" evidence="8">
    <location>
        <begin position="25"/>
        <end position="1720"/>
    </location>
</feature>
<evidence type="ECO:0000256" key="6">
    <source>
        <dbReference type="ARBA" id="ARBA00022837"/>
    </source>
</evidence>
<proteinExistence type="inferred from homology"/>
<comment type="similarity">
    <text evidence="2">Belongs to the fucolectin family.</text>
</comment>
<dbReference type="PANTHER" id="PTHR45713">
    <property type="entry name" value="FTP DOMAIN-CONTAINING PROTEIN"/>
    <property type="match status" value="1"/>
</dbReference>
<comment type="function">
    <text evidence="1">Acts as a defensive agent. Recognizes blood group fucosylated oligosaccharides including A, B, H and Lewis B-type antigens. Does not recognize Lewis A antigen and has low affinity for monovalent haptens.</text>
</comment>
<evidence type="ECO:0000256" key="1">
    <source>
        <dbReference type="ARBA" id="ARBA00002219"/>
    </source>
</evidence>
<name>A0A914A7K9_PATMI</name>
<dbReference type="GeneID" id="119730865"/>
<keyword evidence="7" id="KW-1015">Disulfide bond</keyword>
<feature type="domain" description="Fucolectin tachylectin-4 pentraxin-1" evidence="9">
    <location>
        <begin position="57"/>
        <end position="198"/>
    </location>
</feature>
<organism evidence="10 11">
    <name type="scientific">Patiria miniata</name>
    <name type="common">Bat star</name>
    <name type="synonym">Asterina miniata</name>
    <dbReference type="NCBI Taxonomy" id="46514"/>
    <lineage>
        <taxon>Eukaryota</taxon>
        <taxon>Metazoa</taxon>
        <taxon>Echinodermata</taxon>
        <taxon>Eleutherozoa</taxon>
        <taxon>Asterozoa</taxon>
        <taxon>Asteroidea</taxon>
        <taxon>Valvatacea</taxon>
        <taxon>Valvatida</taxon>
        <taxon>Asterinidae</taxon>
        <taxon>Patiria</taxon>
    </lineage>
</organism>
<evidence type="ECO:0000256" key="4">
    <source>
        <dbReference type="ARBA" id="ARBA00022723"/>
    </source>
</evidence>
<feature type="domain" description="Fucolectin tachylectin-4 pentraxin-1" evidence="9">
    <location>
        <begin position="1116"/>
        <end position="1262"/>
    </location>
</feature>
<keyword evidence="8" id="KW-0732">Signal</keyword>
<dbReference type="Gene3D" id="2.60.120.260">
    <property type="entry name" value="Galactose-binding domain-like"/>
    <property type="match status" value="11"/>
</dbReference>
<evidence type="ECO:0000313" key="10">
    <source>
        <dbReference type="EnsemblMetazoa" id="XP_038059847.1"/>
    </source>
</evidence>
<dbReference type="InterPro" id="IPR008979">
    <property type="entry name" value="Galactose-bd-like_sf"/>
</dbReference>
<evidence type="ECO:0000256" key="8">
    <source>
        <dbReference type="SAM" id="SignalP"/>
    </source>
</evidence>
<feature type="domain" description="Fucolectin tachylectin-4 pentraxin-1" evidence="9">
    <location>
        <begin position="513"/>
        <end position="654"/>
    </location>
</feature>
<dbReference type="GO" id="GO:0046872">
    <property type="term" value="F:metal ion binding"/>
    <property type="evidence" value="ECO:0007669"/>
    <property type="project" value="UniProtKB-KW"/>
</dbReference>
<dbReference type="EnsemblMetazoa" id="XM_038203919.1">
    <property type="protein sequence ID" value="XP_038059847.1"/>
    <property type="gene ID" value="LOC119730865"/>
</dbReference>
<dbReference type="PANTHER" id="PTHR45713:SF6">
    <property type="entry name" value="F5_8 TYPE C DOMAIN-CONTAINING PROTEIN"/>
    <property type="match status" value="1"/>
</dbReference>
<dbReference type="SUPFAM" id="SSF49785">
    <property type="entry name" value="Galactose-binding domain-like"/>
    <property type="match status" value="11"/>
</dbReference>
<dbReference type="InterPro" id="IPR006585">
    <property type="entry name" value="FTP1"/>
</dbReference>
<feature type="domain" description="Fucolectin tachylectin-4 pentraxin-1" evidence="9">
    <location>
        <begin position="1273"/>
        <end position="1414"/>
    </location>
</feature>
<evidence type="ECO:0000259" key="9">
    <source>
        <dbReference type="SMART" id="SM00607"/>
    </source>
</evidence>
<protein>
    <recommendedName>
        <fullName evidence="9">Fucolectin tachylectin-4 pentraxin-1 domain-containing protein</fullName>
    </recommendedName>
</protein>
<evidence type="ECO:0000256" key="7">
    <source>
        <dbReference type="ARBA" id="ARBA00023157"/>
    </source>
</evidence>
<accession>A0A914A7K9</accession>